<feature type="domain" description="D-isomer specific 2-hydroxyacid dehydrogenase NAD-binding" evidence="6">
    <location>
        <begin position="108"/>
        <end position="287"/>
    </location>
</feature>
<dbReference type="SUPFAM" id="SSF52283">
    <property type="entry name" value="Formate/glycerate dehydrogenase catalytic domain-like"/>
    <property type="match status" value="1"/>
</dbReference>
<dbReference type="AlphaFoldDB" id="A0A9Q3UNG7"/>
<dbReference type="RefSeq" id="WP_228234121.1">
    <property type="nucleotide sequence ID" value="NZ_JAJGNA010000013.1"/>
</dbReference>
<comment type="caution">
    <text evidence="7">The sequence shown here is derived from an EMBL/GenBank/DDBJ whole genome shotgun (WGS) entry which is preliminary data.</text>
</comment>
<dbReference type="Gene3D" id="3.40.50.720">
    <property type="entry name" value="NAD(P)-binding Rossmann-like Domain"/>
    <property type="match status" value="2"/>
</dbReference>
<evidence type="ECO:0000256" key="1">
    <source>
        <dbReference type="ARBA" id="ARBA00005854"/>
    </source>
</evidence>
<dbReference type="Proteomes" id="UP001108027">
    <property type="component" value="Unassembled WGS sequence"/>
</dbReference>
<dbReference type="Pfam" id="PF02826">
    <property type="entry name" value="2-Hacid_dh_C"/>
    <property type="match status" value="1"/>
</dbReference>
<dbReference type="InterPro" id="IPR006140">
    <property type="entry name" value="D-isomer_DH_NAD-bd"/>
</dbReference>
<evidence type="ECO:0000259" key="5">
    <source>
        <dbReference type="Pfam" id="PF00389"/>
    </source>
</evidence>
<evidence type="ECO:0000256" key="3">
    <source>
        <dbReference type="ARBA" id="ARBA00023027"/>
    </source>
</evidence>
<dbReference type="EMBL" id="JAJGNA010000013">
    <property type="protein sequence ID" value="MCC4309206.1"/>
    <property type="molecule type" value="Genomic_DNA"/>
</dbReference>
<evidence type="ECO:0000313" key="8">
    <source>
        <dbReference type="Proteomes" id="UP001108027"/>
    </source>
</evidence>
<evidence type="ECO:0000259" key="6">
    <source>
        <dbReference type="Pfam" id="PF02826"/>
    </source>
</evidence>
<dbReference type="Pfam" id="PF00389">
    <property type="entry name" value="2-Hacid_dh"/>
    <property type="match status" value="1"/>
</dbReference>
<dbReference type="GO" id="GO:0051287">
    <property type="term" value="F:NAD binding"/>
    <property type="evidence" value="ECO:0007669"/>
    <property type="project" value="InterPro"/>
</dbReference>
<protein>
    <submittedName>
        <fullName evidence="7">2-hydroxyacid dehydrogenase</fullName>
    </submittedName>
</protein>
<dbReference type="GO" id="GO:0016616">
    <property type="term" value="F:oxidoreductase activity, acting on the CH-OH group of donors, NAD or NADP as acceptor"/>
    <property type="evidence" value="ECO:0007669"/>
    <property type="project" value="InterPro"/>
</dbReference>
<evidence type="ECO:0000313" key="7">
    <source>
        <dbReference type="EMBL" id="MCC4309206.1"/>
    </source>
</evidence>
<comment type="similarity">
    <text evidence="1 4">Belongs to the D-isomer specific 2-hydroxyacid dehydrogenase family.</text>
</comment>
<keyword evidence="2 4" id="KW-0560">Oxidoreductase</keyword>
<dbReference type="InterPro" id="IPR006139">
    <property type="entry name" value="D-isomer_2_OHA_DH_cat_dom"/>
</dbReference>
<dbReference type="CDD" id="cd12162">
    <property type="entry name" value="2-Hacid_dh_4"/>
    <property type="match status" value="1"/>
</dbReference>
<sequence>MKGVILDSQTLKLDELDFSALERQLSHWTYYEQTGPDAVKNRLRDATVAVTNKVVIDAEALAAAPDLKLICISATGTNNVDLEAARRQGVVVCNVSGYGTETVAQHTLALMLGLATRWHQYDREARQAWPRSSMFCRMDHPVFDLNGKTLGLIGHGDLGRRVEALAKAFGMTVLVAQSLRPGAAPQADRVPLNELLARSDLISLHCPLTAETDKLVNADFLAAMKPGAGLINTARGGLVDEPALARALREGTLGGAALDVLSQEPPPADHPLLAEDLPNLIITPHSAWVSRESRQRLLDGVVANLRAWQNGQPCNVVNGLTSA</sequence>
<feature type="domain" description="D-isomer specific 2-hydroxyacid dehydrogenase catalytic" evidence="5">
    <location>
        <begin position="23"/>
        <end position="317"/>
    </location>
</feature>
<dbReference type="SUPFAM" id="SSF51735">
    <property type="entry name" value="NAD(P)-binding Rossmann-fold domains"/>
    <property type="match status" value="1"/>
</dbReference>
<organism evidence="7 8">
    <name type="scientific">Alloalcanivorax marinus</name>
    <dbReference type="NCBI Taxonomy" id="1177169"/>
    <lineage>
        <taxon>Bacteria</taxon>
        <taxon>Pseudomonadati</taxon>
        <taxon>Pseudomonadota</taxon>
        <taxon>Gammaproteobacteria</taxon>
        <taxon>Oceanospirillales</taxon>
        <taxon>Alcanivoracaceae</taxon>
        <taxon>Alloalcanivorax</taxon>
    </lineage>
</organism>
<gene>
    <name evidence="7" type="ORF">LL252_11540</name>
</gene>
<keyword evidence="3" id="KW-0520">NAD</keyword>
<evidence type="ECO:0000256" key="4">
    <source>
        <dbReference type="RuleBase" id="RU003719"/>
    </source>
</evidence>
<dbReference type="NCBIfam" id="NF005069">
    <property type="entry name" value="PRK06487.1"/>
    <property type="match status" value="1"/>
</dbReference>
<dbReference type="InterPro" id="IPR050418">
    <property type="entry name" value="D-iso_2-hydroxyacid_DH_PdxB"/>
</dbReference>
<name>A0A9Q3UNG7_9GAMM</name>
<evidence type="ECO:0000256" key="2">
    <source>
        <dbReference type="ARBA" id="ARBA00023002"/>
    </source>
</evidence>
<dbReference type="PANTHER" id="PTHR43761">
    <property type="entry name" value="D-ISOMER SPECIFIC 2-HYDROXYACID DEHYDROGENASE FAMILY PROTEIN (AFU_ORTHOLOGUE AFUA_1G13630)"/>
    <property type="match status" value="1"/>
</dbReference>
<dbReference type="InterPro" id="IPR036291">
    <property type="entry name" value="NAD(P)-bd_dom_sf"/>
</dbReference>
<accession>A0A9Q3UNG7</accession>
<dbReference type="PANTHER" id="PTHR43761:SF1">
    <property type="entry name" value="D-ISOMER SPECIFIC 2-HYDROXYACID DEHYDROGENASE CATALYTIC DOMAIN-CONTAINING PROTEIN-RELATED"/>
    <property type="match status" value="1"/>
</dbReference>
<keyword evidence="8" id="KW-1185">Reference proteome</keyword>
<reference evidence="7" key="1">
    <citation type="submission" date="2021-10" db="EMBL/GenBank/DDBJ databases">
        <title>The diversity and Nitrogen Metabolism of Culturable Nitrate-Utilizing Bacteria Within the Oxygen Minimum Zone of the Changjiang (Yangtze River)Estuary.</title>
        <authorList>
            <person name="Zhang D."/>
            <person name="Zheng J."/>
            <person name="Liu S."/>
            <person name="He W."/>
        </authorList>
    </citation>
    <scope>NUCLEOTIDE SEQUENCE</scope>
    <source>
        <strain evidence="7">FXH-223</strain>
    </source>
</reference>
<proteinExistence type="inferred from homology"/>